<gene>
    <name evidence="7" type="primary">erg12</name>
    <name evidence="7" type="ORF">DBV05_g7825</name>
</gene>
<feature type="domain" description="GHMP kinase C-terminal" evidence="6">
    <location>
        <begin position="52"/>
        <end position="103"/>
    </location>
</feature>
<evidence type="ECO:0000256" key="1">
    <source>
        <dbReference type="ARBA" id="ARBA00022490"/>
    </source>
</evidence>
<dbReference type="PANTHER" id="PTHR43290">
    <property type="entry name" value="MEVALONATE KINASE"/>
    <property type="match status" value="1"/>
</dbReference>
<dbReference type="InterPro" id="IPR013750">
    <property type="entry name" value="GHMP_kinase_C_dom"/>
</dbReference>
<dbReference type="Pfam" id="PF08544">
    <property type="entry name" value="GHMP_kinases_C"/>
    <property type="match status" value="1"/>
</dbReference>
<dbReference type="GO" id="GO:0006696">
    <property type="term" value="P:ergosterol biosynthetic process"/>
    <property type="evidence" value="ECO:0007669"/>
    <property type="project" value="TreeGrafter"/>
</dbReference>
<keyword evidence="3 7" id="KW-0418">Kinase</keyword>
<dbReference type="InterPro" id="IPR036554">
    <property type="entry name" value="GHMP_kinase_C_sf"/>
</dbReference>
<name>A0A5N5D878_9PEZI</name>
<reference evidence="7 8" key="1">
    <citation type="journal article" date="2019" name="Sci. Rep.">
        <title>A multi-omics analysis of the grapevine pathogen Lasiodiplodia theobromae reveals that temperature affects the expression of virulence- and pathogenicity-related genes.</title>
        <authorList>
            <person name="Felix C."/>
            <person name="Meneses R."/>
            <person name="Goncalves M.F.M."/>
            <person name="Tilleman L."/>
            <person name="Duarte A.S."/>
            <person name="Jorrin-Novo J.V."/>
            <person name="Van de Peer Y."/>
            <person name="Deforce D."/>
            <person name="Van Nieuwerburgh F."/>
            <person name="Esteves A.C."/>
            <person name="Alves A."/>
        </authorList>
    </citation>
    <scope>NUCLEOTIDE SEQUENCE [LARGE SCALE GENOMIC DNA]</scope>
    <source>
        <strain evidence="7 8">LA-SOL3</strain>
    </source>
</reference>
<keyword evidence="2" id="KW-0808">Transferase</keyword>
<evidence type="ECO:0000256" key="5">
    <source>
        <dbReference type="ARBA" id="ARBA00023221"/>
    </source>
</evidence>
<dbReference type="Proteomes" id="UP000325902">
    <property type="component" value="Unassembled WGS sequence"/>
</dbReference>
<evidence type="ECO:0000313" key="7">
    <source>
        <dbReference type="EMBL" id="KAB2573542.1"/>
    </source>
</evidence>
<protein>
    <submittedName>
        <fullName evidence="7">Putative mevalonate kinase</fullName>
    </submittedName>
</protein>
<evidence type="ECO:0000256" key="2">
    <source>
        <dbReference type="ARBA" id="ARBA00022679"/>
    </source>
</evidence>
<dbReference type="PANTHER" id="PTHR43290:SF2">
    <property type="entry name" value="MEVALONATE KINASE"/>
    <property type="match status" value="1"/>
</dbReference>
<dbReference type="Gene3D" id="3.30.70.890">
    <property type="entry name" value="GHMP kinase, C-terminal domain"/>
    <property type="match status" value="1"/>
</dbReference>
<keyword evidence="4" id="KW-0460">Magnesium</keyword>
<keyword evidence="1" id="KW-0963">Cytoplasm</keyword>
<dbReference type="OrthoDB" id="1652964at2759"/>
<organism evidence="7 8">
    <name type="scientific">Lasiodiplodia theobromae</name>
    <dbReference type="NCBI Taxonomy" id="45133"/>
    <lineage>
        <taxon>Eukaryota</taxon>
        <taxon>Fungi</taxon>
        <taxon>Dikarya</taxon>
        <taxon>Ascomycota</taxon>
        <taxon>Pezizomycotina</taxon>
        <taxon>Dothideomycetes</taxon>
        <taxon>Dothideomycetes incertae sedis</taxon>
        <taxon>Botryosphaeriales</taxon>
        <taxon>Botryosphaeriaceae</taxon>
        <taxon>Lasiodiplodia</taxon>
    </lineage>
</organism>
<dbReference type="GO" id="GO:0019287">
    <property type="term" value="P:isopentenyl diphosphate biosynthetic process, mevalonate pathway"/>
    <property type="evidence" value="ECO:0007669"/>
    <property type="project" value="TreeGrafter"/>
</dbReference>
<keyword evidence="5" id="KW-0443">Lipid metabolism</keyword>
<dbReference type="GO" id="GO:0005829">
    <property type="term" value="C:cytosol"/>
    <property type="evidence" value="ECO:0007669"/>
    <property type="project" value="TreeGrafter"/>
</dbReference>
<sequence>MISKVKNLKNNHPAITDRIMSAIHATAESAYQLVSGQQDFNPKSSAVLQQHLGDLIAINHGLLVSLGVSHPKIERTCALVDGLDVGWTKITGAGGGGGGCAIVMLKPQIGTVRKNQSVVSAGVADELGPAEPNSSAQKLLDLERMLADEGIEMVETKLAGDGVGVLWPAVLCNASGAEGDFEVDQESFLRLEGKEAIEDLVGINVVIPDSPGTAGQRNGWRFWRR</sequence>
<dbReference type="GO" id="GO:0005524">
    <property type="term" value="F:ATP binding"/>
    <property type="evidence" value="ECO:0007669"/>
    <property type="project" value="InterPro"/>
</dbReference>
<keyword evidence="5" id="KW-0753">Steroid metabolism</keyword>
<dbReference type="GO" id="GO:0004496">
    <property type="term" value="F:mevalonate kinase activity"/>
    <property type="evidence" value="ECO:0007669"/>
    <property type="project" value="InterPro"/>
</dbReference>
<evidence type="ECO:0000256" key="3">
    <source>
        <dbReference type="ARBA" id="ARBA00022777"/>
    </source>
</evidence>
<evidence type="ECO:0000259" key="6">
    <source>
        <dbReference type="Pfam" id="PF08544"/>
    </source>
</evidence>
<evidence type="ECO:0000256" key="4">
    <source>
        <dbReference type="ARBA" id="ARBA00022842"/>
    </source>
</evidence>
<dbReference type="AlphaFoldDB" id="A0A5N5D878"/>
<proteinExistence type="predicted"/>
<comment type="caution">
    <text evidence="7">The sequence shown here is derived from an EMBL/GenBank/DDBJ whole genome shotgun (WGS) entry which is preliminary data.</text>
</comment>
<keyword evidence="8" id="KW-1185">Reference proteome</keyword>
<dbReference type="EMBL" id="VCHE01000057">
    <property type="protein sequence ID" value="KAB2573542.1"/>
    <property type="molecule type" value="Genomic_DNA"/>
</dbReference>
<dbReference type="InterPro" id="IPR006205">
    <property type="entry name" value="Mev_gal_kin"/>
</dbReference>
<dbReference type="SUPFAM" id="SSF55060">
    <property type="entry name" value="GHMP Kinase, C-terminal domain"/>
    <property type="match status" value="1"/>
</dbReference>
<accession>A0A5N5D878</accession>
<evidence type="ECO:0000313" key="8">
    <source>
        <dbReference type="Proteomes" id="UP000325902"/>
    </source>
</evidence>